<name>A0A3N0DWH3_9ACTN</name>
<accession>A0A3N0DWH3</accession>
<proteinExistence type="predicted"/>
<dbReference type="RefSeq" id="WP_123234448.1">
    <property type="nucleotide sequence ID" value="NZ_RJSG01000002.1"/>
</dbReference>
<reference evidence="1 2" key="1">
    <citation type="submission" date="2018-11" db="EMBL/GenBank/DDBJ databases">
        <authorList>
            <person name="Li F."/>
        </authorList>
    </citation>
    <scope>NUCLEOTIDE SEQUENCE [LARGE SCALE GENOMIC DNA]</scope>
    <source>
        <strain evidence="1 2">KIS18-7</strain>
    </source>
</reference>
<organism evidence="1 2">
    <name type="scientific">Nocardioides marmorisolisilvae</name>
    <dbReference type="NCBI Taxonomy" id="1542737"/>
    <lineage>
        <taxon>Bacteria</taxon>
        <taxon>Bacillati</taxon>
        <taxon>Actinomycetota</taxon>
        <taxon>Actinomycetes</taxon>
        <taxon>Propionibacteriales</taxon>
        <taxon>Nocardioidaceae</taxon>
        <taxon>Nocardioides</taxon>
    </lineage>
</organism>
<comment type="caution">
    <text evidence="1">The sequence shown here is derived from an EMBL/GenBank/DDBJ whole genome shotgun (WGS) entry which is preliminary data.</text>
</comment>
<sequence length="118" mass="13480">MDSARAHYDDGGIACDDSGLAIQRYYPWGALRVKYDEIRSLSVLPIKGWAGFQPLLWGPSDLTHWWNLDTHRQNRRTAVVIDIGARFKPTVTPLDPDSFEEIVRAHLHRSQVPQQRTG</sequence>
<dbReference type="OrthoDB" id="582148at2"/>
<protein>
    <submittedName>
        <fullName evidence="1">Uncharacterized protein</fullName>
    </submittedName>
</protein>
<keyword evidence="2" id="KW-1185">Reference proteome</keyword>
<evidence type="ECO:0000313" key="2">
    <source>
        <dbReference type="Proteomes" id="UP000277094"/>
    </source>
</evidence>
<dbReference type="EMBL" id="RJSG01000002">
    <property type="protein sequence ID" value="RNL79945.1"/>
    <property type="molecule type" value="Genomic_DNA"/>
</dbReference>
<dbReference type="AlphaFoldDB" id="A0A3N0DWH3"/>
<gene>
    <name evidence="1" type="ORF">EFL95_13540</name>
</gene>
<dbReference type="Proteomes" id="UP000277094">
    <property type="component" value="Unassembled WGS sequence"/>
</dbReference>
<evidence type="ECO:0000313" key="1">
    <source>
        <dbReference type="EMBL" id="RNL79945.1"/>
    </source>
</evidence>